<reference evidence="1 2" key="2">
    <citation type="journal article" date="2017" name="Sci. Rep.">
        <title>Ant-infecting Ophiocordyceps genomes reveal a high diversity of potential behavioral manipulation genes and a possible major role for enterotoxins.</title>
        <authorList>
            <person name="de Bekker C."/>
            <person name="Ohm R.A."/>
            <person name="Evans H.C."/>
            <person name="Brachmann A."/>
            <person name="Hughes D.P."/>
        </authorList>
    </citation>
    <scope>NUCLEOTIDE SEQUENCE [LARGE SCALE GENOMIC DNA]</scope>
    <source>
        <strain evidence="1 2">SC16a</strain>
    </source>
</reference>
<reference evidence="1 2" key="1">
    <citation type="journal article" date="2015" name="BMC Genomics">
        <title>Gene expression during zombie ant biting behavior reflects the complexity underlying fungal parasitic behavioral manipulation.</title>
        <authorList>
            <person name="de Bekker C."/>
            <person name="Ohm R.A."/>
            <person name="Loreto R.G."/>
            <person name="Sebastian A."/>
            <person name="Albert I."/>
            <person name="Merrow M."/>
            <person name="Brachmann A."/>
            <person name="Hughes D.P."/>
        </authorList>
    </citation>
    <scope>NUCLEOTIDE SEQUENCE [LARGE SCALE GENOMIC DNA]</scope>
    <source>
        <strain evidence="1 2">SC16a</strain>
    </source>
</reference>
<evidence type="ECO:0000313" key="1">
    <source>
        <dbReference type="EMBL" id="PFH60002.1"/>
    </source>
</evidence>
<protein>
    <submittedName>
        <fullName evidence="1">Uncharacterized protein</fullName>
    </submittedName>
</protein>
<evidence type="ECO:0000313" key="2">
    <source>
        <dbReference type="Proteomes" id="UP000037136"/>
    </source>
</evidence>
<dbReference type="AlphaFoldDB" id="A0A2A9PGG2"/>
<keyword evidence="2" id="KW-1185">Reference proteome</keyword>
<comment type="caution">
    <text evidence="1">The sequence shown here is derived from an EMBL/GenBank/DDBJ whole genome shotgun (WGS) entry which is preliminary data.</text>
</comment>
<name>A0A2A9PGG2_OPHUN</name>
<organism evidence="1 2">
    <name type="scientific">Ophiocordyceps unilateralis</name>
    <name type="common">Zombie-ant fungus</name>
    <name type="synonym">Torrubia unilateralis</name>
    <dbReference type="NCBI Taxonomy" id="268505"/>
    <lineage>
        <taxon>Eukaryota</taxon>
        <taxon>Fungi</taxon>
        <taxon>Dikarya</taxon>
        <taxon>Ascomycota</taxon>
        <taxon>Pezizomycotina</taxon>
        <taxon>Sordariomycetes</taxon>
        <taxon>Hypocreomycetidae</taxon>
        <taxon>Hypocreales</taxon>
        <taxon>Ophiocordycipitaceae</taxon>
        <taxon>Ophiocordyceps</taxon>
    </lineage>
</organism>
<dbReference type="EMBL" id="LAZP02000158">
    <property type="protein sequence ID" value="PFH60002.1"/>
    <property type="molecule type" value="Genomic_DNA"/>
</dbReference>
<sequence length="118" mass="13191">MYRVPPQYPVPRRLYSTLAAEDPSLWPEGLFSFFASSTSRPSHPRRSHASRLEHPASDVDFGSLLSLALSFFAPLPVRSALPVHRLPGVSCECLPRSDARLIFLLRSRTVCHRPPPDA</sequence>
<gene>
    <name evidence="1" type="ORF">XA68_11585</name>
</gene>
<proteinExistence type="predicted"/>
<dbReference type="Proteomes" id="UP000037136">
    <property type="component" value="Unassembled WGS sequence"/>
</dbReference>
<accession>A0A2A9PGG2</accession>